<keyword evidence="6 12" id="KW-0547">Nucleotide-binding</keyword>
<evidence type="ECO:0000256" key="5">
    <source>
        <dbReference type="ARBA" id="ARBA00022737"/>
    </source>
</evidence>
<dbReference type="InterPro" id="IPR019748">
    <property type="entry name" value="FERM_central"/>
</dbReference>
<dbReference type="SMART" id="SM00242">
    <property type="entry name" value="MYSc"/>
    <property type="match status" value="1"/>
</dbReference>
<feature type="domain" description="MyTH4" evidence="16">
    <location>
        <begin position="889"/>
        <end position="1038"/>
    </location>
</feature>
<dbReference type="Gene3D" id="1.20.5.190">
    <property type="match status" value="1"/>
</dbReference>
<dbReference type="SMART" id="SM00326">
    <property type="entry name" value="SH3"/>
    <property type="match status" value="1"/>
</dbReference>
<evidence type="ECO:0008006" key="20">
    <source>
        <dbReference type="Google" id="ProtNLM"/>
    </source>
</evidence>
<dbReference type="InterPro" id="IPR001452">
    <property type="entry name" value="SH3_domain"/>
</dbReference>
<dbReference type="SUPFAM" id="SSF47031">
    <property type="entry name" value="Second domain of FERM"/>
    <property type="match status" value="1"/>
</dbReference>
<dbReference type="Pfam" id="PF00373">
    <property type="entry name" value="FERM_M"/>
    <property type="match status" value="1"/>
</dbReference>
<dbReference type="InterPro" id="IPR011993">
    <property type="entry name" value="PH-like_dom_sf"/>
</dbReference>
<evidence type="ECO:0000256" key="9">
    <source>
        <dbReference type="ARBA" id="ARBA00023175"/>
    </source>
</evidence>
<evidence type="ECO:0000256" key="4">
    <source>
        <dbReference type="ARBA" id="ARBA00022490"/>
    </source>
</evidence>
<dbReference type="Gene3D" id="6.20.240.20">
    <property type="match status" value="1"/>
</dbReference>
<dbReference type="Gene3D" id="2.30.30.40">
    <property type="entry name" value="SH3 Domains"/>
    <property type="match status" value="1"/>
</dbReference>
<dbReference type="SUPFAM" id="SSF52540">
    <property type="entry name" value="P-loop containing nucleoside triphosphate hydrolases"/>
    <property type="match status" value="1"/>
</dbReference>
<dbReference type="SMART" id="SM00015">
    <property type="entry name" value="IQ"/>
    <property type="match status" value="2"/>
</dbReference>
<dbReference type="GO" id="GO:0005737">
    <property type="term" value="C:cytoplasm"/>
    <property type="evidence" value="ECO:0007669"/>
    <property type="project" value="UniProtKB-SubCell"/>
</dbReference>
<evidence type="ECO:0000259" key="17">
    <source>
        <dbReference type="PROSITE" id="PS51456"/>
    </source>
</evidence>
<comment type="subcellular location">
    <subcellularLocation>
        <location evidence="1">Cytoplasm</location>
    </subcellularLocation>
</comment>
<evidence type="ECO:0000256" key="10">
    <source>
        <dbReference type="ARBA" id="ARBA00023203"/>
    </source>
</evidence>
<dbReference type="Gene3D" id="3.10.20.90">
    <property type="entry name" value="Phosphatidylinositol 3-kinase Catalytic Subunit, Chain A, domain 1"/>
    <property type="match status" value="2"/>
</dbReference>
<evidence type="ECO:0000256" key="3">
    <source>
        <dbReference type="ARBA" id="ARBA00022443"/>
    </source>
</evidence>
<sequence>MVRKGSKLDHLHRKTMNDWRKAYFYHERRKGDFALDDILSQMDSFNDLVWMDSGVGYATPAVVVETNPLVVYNELTNCNFPIKNSTRLTLRDQSDNMSENLCNISDGKPESLLHTLFTRFQNNRYYSYNGPVVISINPNENLNIYDKSVMKQYKTKPLEQLPCHPFAVAETACNNIKNGSQQEYVLFSGESGSGKSTNAFHVMKYLSYMSSQIDIEIVESVHCILAAFSRAKTQKTESATRTGLCVDFLYGRGEGAQGLRVRQALPLDLFRLVEQKLGERNYNIFYQMCAGMSQKQKTKYGIKAANKFFYLNQGKCGINDDDETEKFNSVQKAFGHLKFTDDQQEMIFALLSAILHIGNLFFVSLKCTGGEEVADVGNEAELKWVALLLDLTMEQCKNMFLKKKDRVTNQPVSITVEQALDIRDAVSQTIYEKLFAWLLAQISKRFETDDSKTITVLDSYGFERFNKNGFEELCINSVNERLESVYINRLFKADLSLFESEGISAGYSLSPQYDNIEVLTCLAKKPTGIIPLLSNECKFPKSSDATFLQSCNVNQLDKTCYSKARSKERLEFGLTHYAGTTWYNLDGFIKKNQRVMSPLALQSLSLSQNTSIASMFGQDQQTTHEKTIYVAEQFYESAAELAKILVKHNCQFVQCLRSNNHSLIGKFDHQTVARQFNALLVAETSKSVKESFPQKMTMSEFAKRYRCILPFDAVQNVKEGALVRDILDAQGIKFSKDFEIGRNLVFLRQKMFDHLESARNSIVNRAAIVIQANVRAYVGNLLFQRKKKAVTVLQAGFRGWQTRKTIEGVKQQHLQEIQKEAPPQSGIAAFPSVERIAKPICEERRDKGWSTKVMGTYIPLALAPKMPNIDPETIEDFAADNFKNHILESRREPIFTPFLVKESDESVEKSLKIFKLILKYTLSGDLSPIELHHIATQIMQVGIDDQNQRDEIYVQLCNQSYKCRDKSVFNKTWKLMLMAVNSFPPSIHILPMLLDYFQSQSKPLSTLLLAGLLNRVRNVHINPNRKYAPTMLEDTAFTKHLPPVVTVKFSDEVTINIEVDSWETVGDLAKRALKERGICDQEGWSISIQNDKRRLYAETDCFLFDAIKHLEGNYDNPYAFYTITTPNSFRTEQSTNCDSLLKNYSVERNPVGSELPPMQKRANSVERGIPSRYYAPSQQSHSNYSTLTNRIRNTEIPSRNSDVDKFFDDVFDQILTPNEYREISPAQLATTIKGGPSGEGSSKVDLNDSTLNRTIDSAYSHTPSYVPYQPVVMVPADFRMYMAPVNNVGGIPGDEGRSSRLTAMSGFVPAVVQPVIPQNMVMCLPPEGHSSPCNFYQPFAPIDTNSYYKSNMDFNDSTLNESLDESKQSVTMKINSRRQFTTSPTNAIENSRLGQICPTSPKARYVGISSPRDTTDESIQQSLSGIKPNPENLVHRTPKSNIGSVNNDYAQKSAFNLNQPRKTDTTAGIYYTVPQEGEYSSRDYVDINETPFQQSTINNSANVSQSFDQSIDTPRGTRKLYGLYRVPKELYASTTAASNQGYLERGESHSLGNGFNKNESQGSGRNDHSSIYSSYSTVRPIATPSPMKELAKKLKSPTSPTALPPAVGMLNPSIEIVIRKDVFMPNEQIEDDLDANLIFAQIIDDCKTHNIMKLRKHERDVVVHILTTNGIPPQMLEHPKDIPIEVKMGVIQAARSWPIYFSRLFEVNEERYGGSVPRLISVGETGVRVLVADPLNRIEPYRIQDHFEFIDLEYVQSDEEKEMLRLHTKQDLVIDFGTSNSANIKKLIERYMSGETKAKYLVRATSDYVTTEPGFLSFKRGDLIQITKDLSGDSAEKWLKGRIGNEYGKLSSDYVEPCDTPCYGYGGGRDMSMPGEPAYSMYSGDTNPREPGRHTMMEFAMMFFRRPKNVVGSDAMTLGRKKKEWTWKDVADKVKYSDQPINHSLLKIESAHADKMAQEAFLCIMRFMGDMNLKKNQSYTDCLYELLSVCHQYRPLRDEVYCQIIKQTTNNRSPKADNLIRGWRLFSLLTAYFDCSEIMRPYLYKYLSDAAHDDRRPYYAIANLCLDNIMKTFKYGGRKFLLNAAEVEAITMDKPMHKQVYRLPGGHQKHLDTTSVTVAEEIIRELCSEMNILSAEEQQEFCLSCIVGRENVMKLLSNDEYIMDVITELEQRTEEYFLMLKRTVWIHPLRFDNPLYIDMLFFQTVPEYLSGNLNSFGEGKLTAAVLTDVLELAACLHLSDKYNRSQRISQPELAGLVPPKLLHNMNGDQWVKRITNKVLEMGSIECFEAKARFLAILEKWPLFGSTFFYVRQWFKNQPPYDLLLSVNKTGIRLNDVRSQSLAAHIPFDQVKSTDRTTCDGKHCLNIIVGDENETHTLMLETESGGEISRLIGQYLFIGDEYRGTVIQAP</sequence>
<dbReference type="PANTHER" id="PTHR22692">
    <property type="entry name" value="MYOSIN VII, XV"/>
    <property type="match status" value="1"/>
</dbReference>
<evidence type="ECO:0000256" key="6">
    <source>
        <dbReference type="ARBA" id="ARBA00022741"/>
    </source>
</evidence>
<evidence type="ECO:0000256" key="11">
    <source>
        <dbReference type="PROSITE-ProRule" id="PRU00192"/>
    </source>
</evidence>
<evidence type="ECO:0000259" key="14">
    <source>
        <dbReference type="PROSITE" id="PS50002"/>
    </source>
</evidence>
<dbReference type="Gene3D" id="1.10.10.820">
    <property type="match status" value="1"/>
</dbReference>
<keyword evidence="3 11" id="KW-0728">SH3 domain</keyword>
<feature type="compositionally biased region" description="Polar residues" evidence="13">
    <location>
        <begin position="1550"/>
        <end position="1571"/>
    </location>
</feature>
<dbReference type="SMART" id="SM00139">
    <property type="entry name" value="MyTH4"/>
    <property type="match status" value="2"/>
</dbReference>
<evidence type="ECO:0000313" key="19">
    <source>
        <dbReference type="Proteomes" id="UP001175271"/>
    </source>
</evidence>
<dbReference type="InterPro" id="IPR000048">
    <property type="entry name" value="IQ_motif_EF-hand-BS"/>
</dbReference>
<evidence type="ECO:0000259" key="16">
    <source>
        <dbReference type="PROSITE" id="PS51016"/>
    </source>
</evidence>
<dbReference type="EMBL" id="JAUCMV010000005">
    <property type="protein sequence ID" value="KAK0396294.1"/>
    <property type="molecule type" value="Genomic_DNA"/>
</dbReference>
<dbReference type="FunFam" id="1.10.10.820:FF:000001">
    <property type="entry name" value="Myosin heavy chain"/>
    <property type="match status" value="1"/>
</dbReference>
<dbReference type="InterPro" id="IPR036961">
    <property type="entry name" value="Kinesin_motor_dom_sf"/>
</dbReference>
<dbReference type="SUPFAM" id="SSF50729">
    <property type="entry name" value="PH domain-like"/>
    <property type="match status" value="1"/>
</dbReference>
<dbReference type="InterPro" id="IPR051567">
    <property type="entry name" value="Unconventional_Myosin_ATPase"/>
</dbReference>
<keyword evidence="4" id="KW-0963">Cytoplasm</keyword>
<dbReference type="Pfam" id="PF00784">
    <property type="entry name" value="MyTH4"/>
    <property type="match status" value="2"/>
</dbReference>
<proteinExistence type="inferred from homology"/>
<dbReference type="GO" id="GO:0003774">
    <property type="term" value="F:cytoskeletal motor activity"/>
    <property type="evidence" value="ECO:0007669"/>
    <property type="project" value="UniProtKB-UniRule"/>
</dbReference>
<dbReference type="Gene3D" id="1.20.58.530">
    <property type="match status" value="1"/>
</dbReference>
<dbReference type="PANTHER" id="PTHR22692:SF26">
    <property type="entry name" value="SH3 DOMAIN-CONTAINING PROTEIN"/>
    <property type="match status" value="1"/>
</dbReference>
<keyword evidence="10 12" id="KW-0009">Actin-binding</keyword>
<dbReference type="InterPro" id="IPR035963">
    <property type="entry name" value="FERM_2"/>
</dbReference>
<dbReference type="Proteomes" id="UP001175271">
    <property type="component" value="Unassembled WGS sequence"/>
</dbReference>
<dbReference type="InterPro" id="IPR019749">
    <property type="entry name" value="Band_41_domain"/>
</dbReference>
<reference evidence="18" key="1">
    <citation type="submission" date="2023-06" db="EMBL/GenBank/DDBJ databases">
        <title>Genomic analysis of the entomopathogenic nematode Steinernema hermaphroditum.</title>
        <authorList>
            <person name="Schwarz E.M."/>
            <person name="Heppert J.K."/>
            <person name="Baniya A."/>
            <person name="Schwartz H.T."/>
            <person name="Tan C.-H."/>
            <person name="Antoshechkin I."/>
            <person name="Sternberg P.W."/>
            <person name="Goodrich-Blair H."/>
            <person name="Dillman A.R."/>
        </authorList>
    </citation>
    <scope>NUCLEOTIDE SEQUENCE</scope>
    <source>
        <strain evidence="18">PS9179</strain>
        <tissue evidence="18">Whole animal</tissue>
    </source>
</reference>
<feature type="domain" description="Myosin motor" evidence="17">
    <location>
        <begin position="96"/>
        <end position="760"/>
    </location>
</feature>
<dbReference type="PROSITE" id="PS50096">
    <property type="entry name" value="IQ"/>
    <property type="match status" value="2"/>
</dbReference>
<feature type="domain" description="SH3" evidence="14">
    <location>
        <begin position="1797"/>
        <end position="1860"/>
    </location>
</feature>
<evidence type="ECO:0000256" key="8">
    <source>
        <dbReference type="ARBA" id="ARBA00023123"/>
    </source>
</evidence>
<evidence type="ECO:0000256" key="13">
    <source>
        <dbReference type="SAM" id="MobiDB-lite"/>
    </source>
</evidence>
<dbReference type="PRINTS" id="PR00193">
    <property type="entry name" value="MYOSINHEAVY"/>
</dbReference>
<feature type="region of interest" description="Disordered" evidence="13">
    <location>
        <begin position="1423"/>
        <end position="1445"/>
    </location>
</feature>
<dbReference type="PROSITE" id="PS51016">
    <property type="entry name" value="MYTH4"/>
    <property type="match status" value="2"/>
</dbReference>
<dbReference type="Gene3D" id="1.20.120.720">
    <property type="entry name" value="Myosin VI head, motor domain, U50 subdomain"/>
    <property type="match status" value="1"/>
</dbReference>
<dbReference type="InterPro" id="IPR059004">
    <property type="entry name" value="MYO15"/>
</dbReference>
<dbReference type="Pfam" id="PF26570">
    <property type="entry name" value="MYO15"/>
    <property type="match status" value="1"/>
</dbReference>
<evidence type="ECO:0000259" key="15">
    <source>
        <dbReference type="PROSITE" id="PS50057"/>
    </source>
</evidence>
<dbReference type="Gene3D" id="2.30.29.30">
    <property type="entry name" value="Pleckstrin-homology domain (PH domain)/Phosphotyrosine-binding domain (PTB)"/>
    <property type="match status" value="1"/>
</dbReference>
<dbReference type="SMART" id="SM00295">
    <property type="entry name" value="B41"/>
    <property type="match status" value="1"/>
</dbReference>
<evidence type="ECO:0000256" key="1">
    <source>
        <dbReference type="ARBA" id="ARBA00004496"/>
    </source>
</evidence>
<dbReference type="Pfam" id="PF00063">
    <property type="entry name" value="Myosin_head"/>
    <property type="match status" value="1"/>
</dbReference>
<comment type="caution">
    <text evidence="18">The sequence shown here is derived from an EMBL/GenBank/DDBJ whole genome shotgun (WGS) entry which is preliminary data.</text>
</comment>
<feature type="region of interest" description="Actin-binding" evidence="12">
    <location>
        <begin position="638"/>
        <end position="660"/>
    </location>
</feature>
<comment type="similarity">
    <text evidence="2 12">Belongs to the TRAFAC class myosin-kinesin ATPase superfamily. Myosin family.</text>
</comment>
<keyword evidence="19" id="KW-1185">Reference proteome</keyword>
<dbReference type="Pfam" id="PF21989">
    <property type="entry name" value="RA_2"/>
    <property type="match status" value="1"/>
</dbReference>
<dbReference type="GO" id="GO:0003779">
    <property type="term" value="F:actin binding"/>
    <property type="evidence" value="ECO:0007669"/>
    <property type="project" value="UniProtKB-KW"/>
</dbReference>
<keyword evidence="8 12" id="KW-0518">Myosin</keyword>
<feature type="region of interest" description="Disordered" evidence="13">
    <location>
        <begin position="1545"/>
        <end position="1571"/>
    </location>
</feature>
<dbReference type="Pfam" id="PF00612">
    <property type="entry name" value="IQ"/>
    <property type="match status" value="1"/>
</dbReference>
<feature type="domain" description="FERM" evidence="15">
    <location>
        <begin position="2096"/>
        <end position="2402"/>
    </location>
</feature>
<dbReference type="InterPro" id="IPR000857">
    <property type="entry name" value="MyTH4_dom"/>
</dbReference>
<keyword evidence="5" id="KW-0677">Repeat</keyword>
<dbReference type="PROSITE" id="PS51456">
    <property type="entry name" value="MYOSIN_MOTOR"/>
    <property type="match status" value="1"/>
</dbReference>
<dbReference type="InterPro" id="IPR027417">
    <property type="entry name" value="P-loop_NTPase"/>
</dbReference>
<evidence type="ECO:0000256" key="7">
    <source>
        <dbReference type="ARBA" id="ARBA00022840"/>
    </source>
</evidence>
<keyword evidence="9 12" id="KW-0505">Motor protein</keyword>
<dbReference type="InterPro" id="IPR036028">
    <property type="entry name" value="SH3-like_dom_sf"/>
</dbReference>
<dbReference type="GO" id="GO:0016459">
    <property type="term" value="C:myosin complex"/>
    <property type="evidence" value="ECO:0007669"/>
    <property type="project" value="UniProtKB-KW"/>
</dbReference>
<dbReference type="PROSITE" id="PS50057">
    <property type="entry name" value="FERM_3"/>
    <property type="match status" value="1"/>
</dbReference>
<keyword evidence="7 12" id="KW-0067">ATP-binding</keyword>
<dbReference type="InterPro" id="IPR000299">
    <property type="entry name" value="FERM_domain"/>
</dbReference>
<accession>A0AA39H198</accession>
<dbReference type="Pfam" id="PF07653">
    <property type="entry name" value="SH3_2"/>
    <property type="match status" value="1"/>
</dbReference>
<dbReference type="GO" id="GO:0005524">
    <property type="term" value="F:ATP binding"/>
    <property type="evidence" value="ECO:0007669"/>
    <property type="project" value="UniProtKB-UniRule"/>
</dbReference>
<dbReference type="InterPro" id="IPR038185">
    <property type="entry name" value="MyTH4_dom_sf"/>
</dbReference>
<dbReference type="Gene3D" id="3.40.850.10">
    <property type="entry name" value="Kinesin motor domain"/>
    <property type="match status" value="1"/>
</dbReference>
<evidence type="ECO:0000256" key="12">
    <source>
        <dbReference type="PROSITE-ProRule" id="PRU00782"/>
    </source>
</evidence>
<name>A0AA39H198_9BILA</name>
<dbReference type="PROSITE" id="PS50002">
    <property type="entry name" value="SH3"/>
    <property type="match status" value="1"/>
</dbReference>
<dbReference type="SUPFAM" id="SSF50044">
    <property type="entry name" value="SH3-domain"/>
    <property type="match status" value="1"/>
</dbReference>
<dbReference type="CDD" id="cd14473">
    <property type="entry name" value="FERM_B-lobe"/>
    <property type="match status" value="1"/>
</dbReference>
<protein>
    <recommendedName>
        <fullName evidence="20">Unconventional myosin-XV</fullName>
    </recommendedName>
</protein>
<evidence type="ECO:0000256" key="2">
    <source>
        <dbReference type="ARBA" id="ARBA00008314"/>
    </source>
</evidence>
<gene>
    <name evidence="18" type="ORF">QR680_001659</name>
</gene>
<dbReference type="Gene3D" id="1.25.40.530">
    <property type="entry name" value="MyTH4 domain"/>
    <property type="match status" value="2"/>
</dbReference>
<feature type="domain" description="MyTH4" evidence="16">
    <location>
        <begin position="1936"/>
        <end position="2091"/>
    </location>
</feature>
<evidence type="ECO:0000313" key="18">
    <source>
        <dbReference type="EMBL" id="KAK0396294.1"/>
    </source>
</evidence>
<feature type="binding site" evidence="12">
    <location>
        <begin position="189"/>
        <end position="196"/>
    </location>
    <ligand>
        <name>ATP</name>
        <dbReference type="ChEBI" id="CHEBI:30616"/>
    </ligand>
</feature>
<dbReference type="InterPro" id="IPR001609">
    <property type="entry name" value="Myosin_head_motor_dom-like"/>
</dbReference>
<organism evidence="18 19">
    <name type="scientific">Steinernema hermaphroditum</name>
    <dbReference type="NCBI Taxonomy" id="289476"/>
    <lineage>
        <taxon>Eukaryota</taxon>
        <taxon>Metazoa</taxon>
        <taxon>Ecdysozoa</taxon>
        <taxon>Nematoda</taxon>
        <taxon>Chromadorea</taxon>
        <taxon>Rhabditida</taxon>
        <taxon>Tylenchina</taxon>
        <taxon>Panagrolaimomorpha</taxon>
        <taxon>Strongyloidoidea</taxon>
        <taxon>Steinernematidae</taxon>
        <taxon>Steinernema</taxon>
    </lineage>
</organism>